<protein>
    <submittedName>
        <fullName evidence="1">Uncharacterized protein</fullName>
    </submittedName>
</protein>
<dbReference type="STRING" id="43678.OJAG_38900"/>
<dbReference type="AlphaFoldDB" id="A0A163PW81"/>
<dbReference type="RefSeq" id="WP_068710270.1">
    <property type="nucleotide sequence ID" value="NZ_LRIE01000085.1"/>
</dbReference>
<accession>A0A163PW81</accession>
<reference evidence="1 2" key="1">
    <citation type="submission" date="2016-01" db="EMBL/GenBank/DDBJ databases">
        <title>Genome sequence of Oerskovia enterophila VJag, an agar and cellulose degrading bacterium.</title>
        <authorList>
            <person name="Poehlein A."/>
            <person name="Jag V."/>
            <person name="Bengelsdorf F."/>
            <person name="Duerre P."/>
            <person name="Daniel R."/>
        </authorList>
    </citation>
    <scope>NUCLEOTIDE SEQUENCE [LARGE SCALE GENOMIC DNA]</scope>
    <source>
        <strain evidence="1 2">VJag</strain>
    </source>
</reference>
<comment type="caution">
    <text evidence="1">The sequence shown here is derived from an EMBL/GenBank/DDBJ whole genome shotgun (WGS) entry which is preliminary data.</text>
</comment>
<gene>
    <name evidence="1" type="ORF">OJAG_38900</name>
</gene>
<evidence type="ECO:0000313" key="1">
    <source>
        <dbReference type="EMBL" id="KZM33570.1"/>
    </source>
</evidence>
<dbReference type="PATRIC" id="fig|43678.3.peg.4061"/>
<organism evidence="1 2">
    <name type="scientific">Oerskovia enterophila</name>
    <dbReference type="NCBI Taxonomy" id="43678"/>
    <lineage>
        <taxon>Bacteria</taxon>
        <taxon>Bacillati</taxon>
        <taxon>Actinomycetota</taxon>
        <taxon>Actinomycetes</taxon>
        <taxon>Micrococcales</taxon>
        <taxon>Cellulomonadaceae</taxon>
        <taxon>Oerskovia</taxon>
    </lineage>
</organism>
<evidence type="ECO:0000313" key="2">
    <source>
        <dbReference type="Proteomes" id="UP000076447"/>
    </source>
</evidence>
<dbReference type="Proteomes" id="UP000076447">
    <property type="component" value="Unassembled WGS sequence"/>
</dbReference>
<proteinExistence type="predicted"/>
<dbReference type="EMBL" id="LRIE01000085">
    <property type="protein sequence ID" value="KZM33570.1"/>
    <property type="molecule type" value="Genomic_DNA"/>
</dbReference>
<sequence>MTLPLTGSVPEMYSSDHLLALPRSRGVARPGIEALATAWFPEAGWVSEPSSGPAERPMAGARFRGVVPDDVRRPGVLRLTEGVEVVGPFVVPAPQSLALDLASSVAELWAVRVAHRSRDRLPAEVDDRDGLARVFAAGLPDDVELRVLRWMVAAARKVGGTLFVDGAVPLAPEPAAAVDLTLYSAQALTPDAALGSLQTVVPGARVVEVVERPDRLIDYALDGETAYDGALRVVVRKVDVVPAVLGALDWREYGPFAYRMSWVPADPYELEVEEPSGLHLIARSRMRASVARLASVLQGRAAGVLVDDGGFEVTSAEVDERIAAVSTARFWV</sequence>
<name>A0A163PW81_9CELL</name>